<protein>
    <submittedName>
        <fullName evidence="1">CLUMA_CG005624, isoform A</fullName>
    </submittedName>
</protein>
<dbReference type="Proteomes" id="UP000183832">
    <property type="component" value="Unassembled WGS sequence"/>
</dbReference>
<name>A0A1J1HXH6_9DIPT</name>
<organism evidence="1 2">
    <name type="scientific">Clunio marinus</name>
    <dbReference type="NCBI Taxonomy" id="568069"/>
    <lineage>
        <taxon>Eukaryota</taxon>
        <taxon>Metazoa</taxon>
        <taxon>Ecdysozoa</taxon>
        <taxon>Arthropoda</taxon>
        <taxon>Hexapoda</taxon>
        <taxon>Insecta</taxon>
        <taxon>Pterygota</taxon>
        <taxon>Neoptera</taxon>
        <taxon>Endopterygota</taxon>
        <taxon>Diptera</taxon>
        <taxon>Nematocera</taxon>
        <taxon>Chironomoidea</taxon>
        <taxon>Chironomidae</taxon>
        <taxon>Clunio</taxon>
    </lineage>
</organism>
<dbReference type="EMBL" id="CVRI01000022">
    <property type="protein sequence ID" value="CRK92044.1"/>
    <property type="molecule type" value="Genomic_DNA"/>
</dbReference>
<reference evidence="1 2" key="1">
    <citation type="submission" date="2015-04" db="EMBL/GenBank/DDBJ databases">
        <authorList>
            <person name="Syromyatnikov M.Y."/>
            <person name="Popov V.N."/>
        </authorList>
    </citation>
    <scope>NUCLEOTIDE SEQUENCE [LARGE SCALE GENOMIC DNA]</scope>
</reference>
<dbReference type="AlphaFoldDB" id="A0A1J1HXH6"/>
<evidence type="ECO:0000313" key="2">
    <source>
        <dbReference type="Proteomes" id="UP000183832"/>
    </source>
</evidence>
<accession>A0A1J1HXH6</accession>
<proteinExistence type="predicted"/>
<sequence>MNFKLLRCDENLKRIKIKFSAFMTNVQHVFVYIIIKAEYDGRLILIDFKLFSCIYCLKSVTIAHHDGLLQVSCALFELNGKK</sequence>
<keyword evidence="2" id="KW-1185">Reference proteome</keyword>
<gene>
    <name evidence="1" type="ORF">CLUMA_CG005624</name>
</gene>
<evidence type="ECO:0000313" key="1">
    <source>
        <dbReference type="EMBL" id="CRK92044.1"/>
    </source>
</evidence>